<dbReference type="STRING" id="1095630.A0A2J6SIS1"/>
<keyword evidence="1" id="KW-0175">Coiled coil</keyword>
<dbReference type="RefSeq" id="XP_024727555.1">
    <property type="nucleotide sequence ID" value="XM_024887610.1"/>
</dbReference>
<dbReference type="EMBL" id="KZ613913">
    <property type="protein sequence ID" value="PMD50651.1"/>
    <property type="molecule type" value="Genomic_DNA"/>
</dbReference>
<proteinExistence type="predicted"/>
<reference evidence="2 3" key="1">
    <citation type="submission" date="2016-04" db="EMBL/GenBank/DDBJ databases">
        <title>A degradative enzymes factory behind the ericoid mycorrhizal symbiosis.</title>
        <authorList>
            <consortium name="DOE Joint Genome Institute"/>
            <person name="Martino E."/>
            <person name="Morin E."/>
            <person name="Grelet G."/>
            <person name="Kuo A."/>
            <person name="Kohler A."/>
            <person name="Daghino S."/>
            <person name="Barry K."/>
            <person name="Choi C."/>
            <person name="Cichocki N."/>
            <person name="Clum A."/>
            <person name="Copeland A."/>
            <person name="Hainaut M."/>
            <person name="Haridas S."/>
            <person name="Labutti K."/>
            <person name="Lindquist E."/>
            <person name="Lipzen A."/>
            <person name="Khouja H.-R."/>
            <person name="Murat C."/>
            <person name="Ohm R."/>
            <person name="Olson A."/>
            <person name="Spatafora J."/>
            <person name="Veneault-Fourrey C."/>
            <person name="Henrissat B."/>
            <person name="Grigoriev I."/>
            <person name="Martin F."/>
            <person name="Perotto S."/>
        </authorList>
    </citation>
    <scope>NUCLEOTIDE SEQUENCE [LARGE SCALE GENOMIC DNA]</scope>
    <source>
        <strain evidence="2 3">E</strain>
    </source>
</reference>
<name>A0A2J6SIS1_9HELO</name>
<dbReference type="OrthoDB" id="3200163at2759"/>
<sequence length="665" mass="75508">MAELGVISGSLGMVSLAIQVAESVKKVKGFLDSVKEAPEEIRYILRQIEALGLVLSNCETEEDEGLVSGAVSASIETSKAFLIRAAEALEMVVKDLEIEIRKGKKMGSFKAVLKQGIIDRLRQSKFQVSGEPREKLIWRRVLQRRRHDMQMQLAEMQAHKLSNLETYVTQFTEAVRASPQHFPRSTCSIIQQCTSESIDTLSNNADDAKSNDSKQLARTYKKVGTSLKSPKRILARLGIPSWLNMTSLCLELYGQRSLCRMSIGVKIYSWGGITVMEVLAFTLSHLDGSEGGSPRRMSIAPGKWSTPRSQVRTAYNAAVGLSNPLEDPETRLELVRTFTNVIDDDEFFDIQESRSAAHSFFGESTVLIWILNNVIGYSYQMSTMEDRTRLAIDLCARVAQPRAASLVRCLLPEPQAIAKMCNYRYQFRGTLIHSCAYALGEQTLRATQTRTIRPVSRARKVWSPRFRNDFNYDSQAEAGCLQDLLSLMKELVLAGSDLHECCRRFPDSAEETPLSAMISSFSHLSGLCLDNRLDFRGERGEYYIPIPVITDMLKPVMIWLELLYDTGADLMHYGRKEKELYQEGRTTGVWWFPVWRRRLIGQPGLFWANKAKKFSISFEFGPKPSDWHFRIIEEMDSSLEEFWDMVDHPERAMPGAWDERFDDSD</sequence>
<evidence type="ECO:0000313" key="3">
    <source>
        <dbReference type="Proteomes" id="UP000235371"/>
    </source>
</evidence>
<feature type="coiled-coil region" evidence="1">
    <location>
        <begin position="79"/>
        <end position="106"/>
    </location>
</feature>
<evidence type="ECO:0000256" key="1">
    <source>
        <dbReference type="SAM" id="Coils"/>
    </source>
</evidence>
<organism evidence="2 3">
    <name type="scientific">Hyaloscypha bicolor E</name>
    <dbReference type="NCBI Taxonomy" id="1095630"/>
    <lineage>
        <taxon>Eukaryota</taxon>
        <taxon>Fungi</taxon>
        <taxon>Dikarya</taxon>
        <taxon>Ascomycota</taxon>
        <taxon>Pezizomycotina</taxon>
        <taxon>Leotiomycetes</taxon>
        <taxon>Helotiales</taxon>
        <taxon>Hyaloscyphaceae</taxon>
        <taxon>Hyaloscypha</taxon>
        <taxon>Hyaloscypha bicolor</taxon>
    </lineage>
</organism>
<dbReference type="AlphaFoldDB" id="A0A2J6SIS1"/>
<keyword evidence="3" id="KW-1185">Reference proteome</keyword>
<accession>A0A2J6SIS1</accession>
<evidence type="ECO:0000313" key="2">
    <source>
        <dbReference type="EMBL" id="PMD50651.1"/>
    </source>
</evidence>
<dbReference type="InParanoid" id="A0A2J6SIS1"/>
<evidence type="ECO:0008006" key="4">
    <source>
        <dbReference type="Google" id="ProtNLM"/>
    </source>
</evidence>
<gene>
    <name evidence="2" type="ORF">K444DRAFT_670323</name>
</gene>
<dbReference type="Proteomes" id="UP000235371">
    <property type="component" value="Unassembled WGS sequence"/>
</dbReference>
<protein>
    <recommendedName>
        <fullName evidence="4">NACHT-NTPase and P-loop NTPases N-terminal domain-containing protein</fullName>
    </recommendedName>
</protein>
<dbReference type="GeneID" id="36595686"/>